<dbReference type="EMBL" id="CP036276">
    <property type="protein sequence ID" value="QDU42895.1"/>
    <property type="molecule type" value="Genomic_DNA"/>
</dbReference>
<evidence type="ECO:0000256" key="1">
    <source>
        <dbReference type="SAM" id="MobiDB-lite"/>
    </source>
</evidence>
<protein>
    <submittedName>
        <fullName evidence="2">Uncharacterized protein</fullName>
    </submittedName>
</protein>
<organism evidence="2 3">
    <name type="scientific">Symmachiella dynata</name>
    <dbReference type="NCBI Taxonomy" id="2527995"/>
    <lineage>
        <taxon>Bacteria</taxon>
        <taxon>Pseudomonadati</taxon>
        <taxon>Planctomycetota</taxon>
        <taxon>Planctomycetia</taxon>
        <taxon>Planctomycetales</taxon>
        <taxon>Planctomycetaceae</taxon>
        <taxon>Symmachiella</taxon>
    </lineage>
</organism>
<reference evidence="2 3" key="1">
    <citation type="submission" date="2019-02" db="EMBL/GenBank/DDBJ databases">
        <title>Deep-cultivation of Planctomycetes and their phenomic and genomic characterization uncovers novel biology.</title>
        <authorList>
            <person name="Wiegand S."/>
            <person name="Jogler M."/>
            <person name="Boedeker C."/>
            <person name="Pinto D."/>
            <person name="Vollmers J."/>
            <person name="Rivas-Marin E."/>
            <person name="Kohn T."/>
            <person name="Peeters S.H."/>
            <person name="Heuer A."/>
            <person name="Rast P."/>
            <person name="Oberbeckmann S."/>
            <person name="Bunk B."/>
            <person name="Jeske O."/>
            <person name="Meyerdierks A."/>
            <person name="Storesund J.E."/>
            <person name="Kallscheuer N."/>
            <person name="Luecker S."/>
            <person name="Lage O.M."/>
            <person name="Pohl T."/>
            <person name="Merkel B.J."/>
            <person name="Hornburger P."/>
            <person name="Mueller R.-W."/>
            <person name="Bruemmer F."/>
            <person name="Labrenz M."/>
            <person name="Spormann A.M."/>
            <person name="Op den Camp H."/>
            <person name="Overmann J."/>
            <person name="Amann R."/>
            <person name="Jetten M.S.M."/>
            <person name="Mascher T."/>
            <person name="Medema M.H."/>
            <person name="Devos D.P."/>
            <person name="Kaster A.-K."/>
            <person name="Ovreas L."/>
            <person name="Rohde M."/>
            <person name="Galperin M.Y."/>
            <person name="Jogler C."/>
        </authorList>
    </citation>
    <scope>NUCLEOTIDE SEQUENCE [LARGE SCALE GENOMIC DNA]</scope>
    <source>
        <strain evidence="2 3">Mal52</strain>
    </source>
</reference>
<feature type="region of interest" description="Disordered" evidence="1">
    <location>
        <begin position="1"/>
        <end position="44"/>
    </location>
</feature>
<accession>A0A517ZKC1</accession>
<keyword evidence="3" id="KW-1185">Reference proteome</keyword>
<sequence>METLREATRSGASAKPEPLLQTDDCGGTKPPSSPMAAAGGDGFENHETLYGYLKSLRDSLASMPPLPPDVEEELLRRFL</sequence>
<name>A0A517ZKC1_9PLAN</name>
<proteinExistence type="predicted"/>
<evidence type="ECO:0000313" key="3">
    <source>
        <dbReference type="Proteomes" id="UP000319383"/>
    </source>
</evidence>
<evidence type="ECO:0000313" key="2">
    <source>
        <dbReference type="EMBL" id="QDU42895.1"/>
    </source>
</evidence>
<dbReference type="Proteomes" id="UP000319383">
    <property type="component" value="Chromosome"/>
</dbReference>
<dbReference type="KEGG" id="sdyn:Mal52_13640"/>
<dbReference type="AlphaFoldDB" id="A0A517ZKC1"/>
<gene>
    <name evidence="2" type="ORF">Mal52_13640</name>
</gene>